<organism evidence="2 3">
    <name type="scientific">Paenibacillus alvei</name>
    <name type="common">Bacillus alvei</name>
    <dbReference type="NCBI Taxonomy" id="44250"/>
    <lineage>
        <taxon>Bacteria</taxon>
        <taxon>Bacillati</taxon>
        <taxon>Bacillota</taxon>
        <taxon>Bacilli</taxon>
        <taxon>Bacillales</taxon>
        <taxon>Paenibacillaceae</taxon>
        <taxon>Paenibacillus</taxon>
    </lineage>
</organism>
<feature type="domain" description="SLH" evidence="1">
    <location>
        <begin position="52"/>
        <end position="109"/>
    </location>
</feature>
<dbReference type="Proteomes" id="UP000304148">
    <property type="component" value="Chromosome"/>
</dbReference>
<evidence type="ECO:0000313" key="2">
    <source>
        <dbReference type="EMBL" id="SYX85873.1"/>
    </source>
</evidence>
<reference evidence="3" key="1">
    <citation type="submission" date="2018-08" db="EMBL/GenBank/DDBJ databases">
        <authorList>
            <person name="Chevrot R."/>
        </authorList>
    </citation>
    <scope>NUCLEOTIDE SEQUENCE [LARGE SCALE GENOMIC DNA]</scope>
</reference>
<dbReference type="Pfam" id="PF00395">
    <property type="entry name" value="SLH"/>
    <property type="match status" value="1"/>
</dbReference>
<dbReference type="EMBL" id="LS992241">
    <property type="protein sequence ID" value="SYX85873.1"/>
    <property type="molecule type" value="Genomic_DNA"/>
</dbReference>
<dbReference type="InterPro" id="IPR001119">
    <property type="entry name" value="SLH_dom"/>
</dbReference>
<protein>
    <recommendedName>
        <fullName evidence="1">SLH domain-containing protein</fullName>
    </recommendedName>
</protein>
<evidence type="ECO:0000259" key="1">
    <source>
        <dbReference type="PROSITE" id="PS51272"/>
    </source>
</evidence>
<gene>
    <name evidence="2" type="ORF">PBLR_14295</name>
</gene>
<dbReference type="AlphaFoldDB" id="A0A383RGC5"/>
<evidence type="ECO:0000313" key="3">
    <source>
        <dbReference type="Proteomes" id="UP000304148"/>
    </source>
</evidence>
<proteinExistence type="predicted"/>
<accession>A0A383RGC5</accession>
<name>A0A383RGC5_PAEAL</name>
<sequence>MYSLWYEHIRVTGCAYVALDFRTLFIYIQLQVRRSIVELSKSTATVTSGSTKTLFKDDAAIASWDKASVYQTAELGILKGNNAGTFLPKSQLTREQTFAMLTNLYQFAK</sequence>
<dbReference type="PROSITE" id="PS51272">
    <property type="entry name" value="SLH"/>
    <property type="match status" value="1"/>
</dbReference>